<dbReference type="EMBL" id="AIMA01000027">
    <property type="protein sequence ID" value="EJF88382.1"/>
    <property type="molecule type" value="Genomic_DNA"/>
</dbReference>
<comment type="caution">
    <text evidence="1">The sequence shown here is derived from an EMBL/GenBank/DDBJ whole genome shotgun (WGS) entry which is preliminary data.</text>
</comment>
<name>J1JTX4_9HYPH</name>
<reference evidence="1 2" key="1">
    <citation type="submission" date="2012-03" db="EMBL/GenBank/DDBJ databases">
        <title>The Genome Sequence of Bartonella melophagi K-2C.</title>
        <authorList>
            <consortium name="The Broad Institute Genome Sequencing Platform"/>
            <consortium name="The Broad Institute Genome Sequencing Center for Infectious Disease"/>
            <person name="Feldgarden M."/>
            <person name="Kirby J."/>
            <person name="Kosoy M."/>
            <person name="Birtles R."/>
            <person name="Probert W.S."/>
            <person name="Chiaraviglio L."/>
            <person name="Young S.K."/>
            <person name="Zeng Q."/>
            <person name="Gargeya S."/>
            <person name="Fitzgerald M."/>
            <person name="Haas B."/>
            <person name="Abouelleil A."/>
            <person name="Alvarado L."/>
            <person name="Arachchi H.M."/>
            <person name="Berlin A."/>
            <person name="Chapman S.B."/>
            <person name="Gearin G."/>
            <person name="Goldberg J."/>
            <person name="Griggs A."/>
            <person name="Gujja S."/>
            <person name="Hansen M."/>
            <person name="Heiman D."/>
            <person name="Howarth C."/>
            <person name="Larimer J."/>
            <person name="Lui A."/>
            <person name="MacDonald P.J.P."/>
            <person name="McCowen C."/>
            <person name="Montmayeur A."/>
            <person name="Murphy C."/>
            <person name="Neiman D."/>
            <person name="Pearson M."/>
            <person name="Priest M."/>
            <person name="Roberts A."/>
            <person name="Saif S."/>
            <person name="Shea T."/>
            <person name="Sisk P."/>
            <person name="Stolte C."/>
            <person name="Sykes S."/>
            <person name="Wortman J."/>
            <person name="Nusbaum C."/>
            <person name="Birren B."/>
        </authorList>
    </citation>
    <scope>NUCLEOTIDE SEQUENCE [LARGE SCALE GENOMIC DNA]</scope>
    <source>
        <strain evidence="1 2">K-2C</strain>
    </source>
</reference>
<dbReference type="HOGENOM" id="CLU_3395253_0_0_5"/>
<dbReference type="Proteomes" id="UP000009017">
    <property type="component" value="Unassembled WGS sequence"/>
</dbReference>
<organism evidence="1 2">
    <name type="scientific">Bartonella melophagi K-2C</name>
    <dbReference type="NCBI Taxonomy" id="1094557"/>
    <lineage>
        <taxon>Bacteria</taxon>
        <taxon>Pseudomonadati</taxon>
        <taxon>Pseudomonadota</taxon>
        <taxon>Alphaproteobacteria</taxon>
        <taxon>Hyphomicrobiales</taxon>
        <taxon>Bartonellaceae</taxon>
        <taxon>Bartonella</taxon>
    </lineage>
</organism>
<accession>J1JTX4</accession>
<dbReference type="AlphaFoldDB" id="J1JTX4"/>
<sequence>MKAIAVGSFSEAKLGTAIGYSAQSSVEGVLL</sequence>
<evidence type="ECO:0000313" key="1">
    <source>
        <dbReference type="EMBL" id="EJF88382.1"/>
    </source>
</evidence>
<gene>
    <name evidence="1" type="ORF">ME3_01124</name>
</gene>
<evidence type="ECO:0000313" key="2">
    <source>
        <dbReference type="Proteomes" id="UP000009017"/>
    </source>
</evidence>
<proteinExistence type="predicted"/>
<protein>
    <submittedName>
        <fullName evidence="1">Uncharacterized protein</fullName>
    </submittedName>
</protein>
<keyword evidence="2" id="KW-1185">Reference proteome</keyword>